<comment type="caution">
    <text evidence="8">The sequence shown here is derived from an EMBL/GenBank/DDBJ whole genome shotgun (WGS) entry which is preliminary data.</text>
</comment>
<evidence type="ECO:0000313" key="8">
    <source>
        <dbReference type="EMBL" id="KAJ5387334.1"/>
    </source>
</evidence>
<gene>
    <name evidence="8" type="ORF">N7509_009875</name>
</gene>
<evidence type="ECO:0000259" key="6">
    <source>
        <dbReference type="PROSITE" id="PS50157"/>
    </source>
</evidence>
<dbReference type="EMBL" id="JAPZBU010000009">
    <property type="protein sequence ID" value="KAJ5387334.1"/>
    <property type="molecule type" value="Genomic_DNA"/>
</dbReference>
<feature type="domain" description="C2H2-type" evidence="6">
    <location>
        <begin position="497"/>
        <end position="521"/>
    </location>
</feature>
<feature type="compositionally biased region" description="Polar residues" evidence="5">
    <location>
        <begin position="131"/>
        <end position="141"/>
    </location>
</feature>
<keyword evidence="2 4" id="KW-0863">Zinc-finger</keyword>
<name>A0A9X0B405_9EURO</name>
<dbReference type="GO" id="GO:0003677">
    <property type="term" value="F:DNA binding"/>
    <property type="evidence" value="ECO:0007669"/>
    <property type="project" value="InterPro"/>
</dbReference>
<dbReference type="PROSITE" id="PS50157">
    <property type="entry name" value="ZINC_FINGER_C2H2_2"/>
    <property type="match status" value="1"/>
</dbReference>
<dbReference type="GeneID" id="81373492"/>
<protein>
    <recommendedName>
        <fullName evidence="10">C2H2-type domain-containing protein</fullName>
    </recommendedName>
</protein>
<feature type="region of interest" description="Disordered" evidence="5">
    <location>
        <begin position="131"/>
        <end position="168"/>
    </location>
</feature>
<evidence type="ECO:0000256" key="3">
    <source>
        <dbReference type="ARBA" id="ARBA00022833"/>
    </source>
</evidence>
<evidence type="ECO:0000259" key="7">
    <source>
        <dbReference type="PROSITE" id="PS50808"/>
    </source>
</evidence>
<dbReference type="Gene3D" id="3.30.160.60">
    <property type="entry name" value="Classic Zinc Finger"/>
    <property type="match status" value="2"/>
</dbReference>
<dbReference type="OrthoDB" id="4369988at2759"/>
<reference evidence="8" key="2">
    <citation type="journal article" date="2023" name="IMA Fungus">
        <title>Comparative genomic study of the Penicillium genus elucidates a diverse pangenome and 15 lateral gene transfer events.</title>
        <authorList>
            <person name="Petersen C."/>
            <person name="Sorensen T."/>
            <person name="Nielsen M.R."/>
            <person name="Sondergaard T.E."/>
            <person name="Sorensen J.L."/>
            <person name="Fitzpatrick D.A."/>
            <person name="Frisvad J.C."/>
            <person name="Nielsen K.L."/>
        </authorList>
    </citation>
    <scope>NUCLEOTIDE SEQUENCE</scope>
    <source>
        <strain evidence="8">IBT 29677</strain>
    </source>
</reference>
<feature type="compositionally biased region" description="Basic and acidic residues" evidence="5">
    <location>
        <begin position="152"/>
        <end position="168"/>
    </location>
</feature>
<keyword evidence="1" id="KW-0479">Metal-binding</keyword>
<dbReference type="AlphaFoldDB" id="A0A9X0B405"/>
<evidence type="ECO:0000256" key="1">
    <source>
        <dbReference type="ARBA" id="ARBA00022723"/>
    </source>
</evidence>
<dbReference type="InterPro" id="IPR013087">
    <property type="entry name" value="Znf_C2H2_type"/>
</dbReference>
<evidence type="ECO:0008006" key="10">
    <source>
        <dbReference type="Google" id="ProtNLM"/>
    </source>
</evidence>
<organism evidence="8 9">
    <name type="scientific">Penicillium cosmopolitanum</name>
    <dbReference type="NCBI Taxonomy" id="1131564"/>
    <lineage>
        <taxon>Eukaryota</taxon>
        <taxon>Fungi</taxon>
        <taxon>Dikarya</taxon>
        <taxon>Ascomycota</taxon>
        <taxon>Pezizomycotina</taxon>
        <taxon>Eurotiomycetes</taxon>
        <taxon>Eurotiomycetidae</taxon>
        <taxon>Eurotiales</taxon>
        <taxon>Aspergillaceae</taxon>
        <taxon>Penicillium</taxon>
    </lineage>
</organism>
<dbReference type="Pfam" id="PF00096">
    <property type="entry name" value="zf-C2H2"/>
    <property type="match status" value="1"/>
</dbReference>
<evidence type="ECO:0000313" key="9">
    <source>
        <dbReference type="Proteomes" id="UP001147747"/>
    </source>
</evidence>
<dbReference type="InterPro" id="IPR036236">
    <property type="entry name" value="Znf_C2H2_sf"/>
</dbReference>
<dbReference type="InterPro" id="IPR003656">
    <property type="entry name" value="Znf_BED"/>
</dbReference>
<dbReference type="RefSeq" id="XP_056485132.1">
    <property type="nucleotide sequence ID" value="XM_056634512.1"/>
</dbReference>
<feature type="compositionally biased region" description="Polar residues" evidence="5">
    <location>
        <begin position="13"/>
        <end position="30"/>
    </location>
</feature>
<feature type="domain" description="BED-type" evidence="7">
    <location>
        <begin position="478"/>
        <end position="521"/>
    </location>
</feature>
<feature type="region of interest" description="Disordered" evidence="5">
    <location>
        <begin position="422"/>
        <end position="456"/>
    </location>
</feature>
<accession>A0A9X0B405</accession>
<dbReference type="GO" id="GO:0008270">
    <property type="term" value="F:zinc ion binding"/>
    <property type="evidence" value="ECO:0007669"/>
    <property type="project" value="UniProtKB-KW"/>
</dbReference>
<keyword evidence="3" id="KW-0862">Zinc</keyword>
<reference evidence="8" key="1">
    <citation type="submission" date="2022-12" db="EMBL/GenBank/DDBJ databases">
        <authorList>
            <person name="Petersen C."/>
        </authorList>
    </citation>
    <scope>NUCLEOTIDE SEQUENCE</scope>
    <source>
        <strain evidence="8">IBT 29677</strain>
    </source>
</reference>
<dbReference type="SUPFAM" id="SSF57667">
    <property type="entry name" value="beta-beta-alpha zinc fingers"/>
    <property type="match status" value="1"/>
</dbReference>
<feature type="region of interest" description="Disordered" evidence="5">
    <location>
        <begin position="1"/>
        <end position="34"/>
    </location>
</feature>
<dbReference type="PROSITE" id="PS50808">
    <property type="entry name" value="ZF_BED"/>
    <property type="match status" value="1"/>
</dbReference>
<evidence type="ECO:0000256" key="5">
    <source>
        <dbReference type="SAM" id="MobiDB-lite"/>
    </source>
</evidence>
<evidence type="ECO:0000256" key="4">
    <source>
        <dbReference type="PROSITE-ProRule" id="PRU00042"/>
    </source>
</evidence>
<sequence>MFNNNPLRGRGSKSPSPMNLPSKSRPNTLSKVDHGRQTVNSAQALQLVLRNTYTTSGHPRVATIGARVMISGKSFYFVPAHISYPEEYIRTESNSTVDLESNDDEYFFEGFDGANEGPPDTREADLMSRYSLTPGSSSQETEWGLSQADAASESKSDGLTPRSKDIREMDVIHRQPIQGVPPLGSRESSSLVHSFRAGVEFAYLKSKTLDYSLIEIENIDESSLLLPVFSLENITRLNSDSVNVISATGSGSILSGVLSNRRSFIRLPNSTKYSESLQVQFKGFLQQGDSGSLVRDAETGMIYGHIAAGDTESQTAIIIPAFDVFGDMAEKSKHGFIPPLPETHDVSEFSILRPSSFILRENQNFVPEPMAPNSDPSTTTYVPSLTDLTDSSSPTFQHGYSRHEGGFLPGLNSGIQFLQTPTSSYHSRQSVDPTQFSSQRIPSTPSSQPAGLDPNIQSTESQSFACKWEGCRYARNFSSKSTLWRHIQSQHVSPSEFECKYCDKRLSRRDKMQQHMRLAHG</sequence>
<dbReference type="Proteomes" id="UP001147747">
    <property type="component" value="Unassembled WGS sequence"/>
</dbReference>
<proteinExistence type="predicted"/>
<dbReference type="PROSITE" id="PS00028">
    <property type="entry name" value="ZINC_FINGER_C2H2_1"/>
    <property type="match status" value="1"/>
</dbReference>
<evidence type="ECO:0000256" key="2">
    <source>
        <dbReference type="ARBA" id="ARBA00022771"/>
    </source>
</evidence>
<keyword evidence="9" id="KW-1185">Reference proteome</keyword>
<dbReference type="SMART" id="SM00355">
    <property type="entry name" value="ZnF_C2H2"/>
    <property type="match status" value="2"/>
</dbReference>